<feature type="compositionally biased region" description="Low complexity" evidence="17">
    <location>
        <begin position="311"/>
        <end position="357"/>
    </location>
</feature>
<evidence type="ECO:0000256" key="16">
    <source>
        <dbReference type="ARBA" id="ARBA00046288"/>
    </source>
</evidence>
<dbReference type="PANTHER" id="PTHR14971">
    <property type="entry name" value="VESICULAR, OVEREXPRESSED IN CANCER, PROSURVIVAL PROTEIN 1"/>
    <property type="match status" value="1"/>
</dbReference>
<keyword evidence="8" id="KW-0805">Transcription regulation</keyword>
<dbReference type="EMBL" id="JAWZYT010003619">
    <property type="protein sequence ID" value="KAK4297525.1"/>
    <property type="molecule type" value="Genomic_DNA"/>
</dbReference>
<evidence type="ECO:0000256" key="5">
    <source>
        <dbReference type="ARBA" id="ARBA00022729"/>
    </source>
</evidence>
<feature type="region of interest" description="Disordered" evidence="17">
    <location>
        <begin position="142"/>
        <end position="211"/>
    </location>
</feature>
<comment type="similarity">
    <text evidence="3">Belongs to the VOPP1/ECOP family.</text>
</comment>
<keyword evidence="5" id="KW-0732">Signal</keyword>
<keyword evidence="6" id="KW-0967">Endosome</keyword>
<gene>
    <name evidence="19" type="ORF">Pmani_030062</name>
</gene>
<keyword evidence="12" id="KW-0968">Cytoplasmic vesicle</keyword>
<evidence type="ECO:0000256" key="4">
    <source>
        <dbReference type="ARBA" id="ARBA00022692"/>
    </source>
</evidence>
<evidence type="ECO:0000256" key="18">
    <source>
        <dbReference type="SAM" id="Phobius"/>
    </source>
</evidence>
<keyword evidence="11" id="KW-0458">Lysosome</keyword>
<reference evidence="19" key="1">
    <citation type="submission" date="2023-11" db="EMBL/GenBank/DDBJ databases">
        <title>Genome assemblies of two species of porcelain crab, Petrolisthes cinctipes and Petrolisthes manimaculis (Anomura: Porcellanidae).</title>
        <authorList>
            <person name="Angst P."/>
        </authorList>
    </citation>
    <scope>NUCLEOTIDE SEQUENCE</scope>
    <source>
        <strain evidence="19">PB745_02</strain>
        <tissue evidence="19">Gill</tissue>
    </source>
</reference>
<evidence type="ECO:0000256" key="3">
    <source>
        <dbReference type="ARBA" id="ARBA00006655"/>
    </source>
</evidence>
<evidence type="ECO:0000256" key="9">
    <source>
        <dbReference type="ARBA" id="ARBA00023136"/>
    </source>
</evidence>
<evidence type="ECO:0000313" key="20">
    <source>
        <dbReference type="Proteomes" id="UP001292094"/>
    </source>
</evidence>
<keyword evidence="4 18" id="KW-0812">Transmembrane</keyword>
<feature type="region of interest" description="Disordered" evidence="17">
    <location>
        <begin position="248"/>
        <end position="416"/>
    </location>
</feature>
<dbReference type="AlphaFoldDB" id="A0AAE1NWA9"/>
<dbReference type="PANTHER" id="PTHR14971:SF2">
    <property type="entry name" value="VESICULAR, OVEREXPRESSED IN CANCER, PROSURVIVAL PROTEIN 1"/>
    <property type="match status" value="1"/>
</dbReference>
<comment type="caution">
    <text evidence="19">The sequence shown here is derived from an EMBL/GenBank/DDBJ whole genome shotgun (WGS) entry which is preliminary data.</text>
</comment>
<sequence length="416" mass="45273">MEYSKINGQIRLCAWETPAGHRRPYLCSHHEYCCALGCCVSSTFSFYQLWYFWLLLLLLILLCSGGGWWYRFRHGGWSHQGTPVPGGRGRRNARRGHGANHGANPGQRVYPNYNYDYTLPPGYDKDPPSYNEVISHLSQFPRIEDTHPSGSTPGSSTSGEGAATGTTNTTTPPSATSTSDNTNSEVPTAPPALEGTTDCHISLPPPPSYETVLDLKRRDMTIQQNQEEREVEVTTPNMRDKIRTLLGRVTAGRTSTEPPPSPNQAYGPETSRDSSMSSGLFTISGESVASPSYHQLPPPHIPPTIDNLVHPSTSSETSSHSDYSSSFLSSPSSGSRSFQPSPSQTPTESTTPQPSTSDDLSLPEPVGASRPCTGRSILSRPTTSISTRTLPPPPQLTRKTSLPGTVLEVEDDRTDR</sequence>
<evidence type="ECO:0000256" key="12">
    <source>
        <dbReference type="ARBA" id="ARBA00023329"/>
    </source>
</evidence>
<dbReference type="Proteomes" id="UP001292094">
    <property type="component" value="Unassembled WGS sequence"/>
</dbReference>
<comment type="subcellular location">
    <subcellularLocation>
        <location evidence="1">Cytoplasmic vesicle membrane</location>
    </subcellularLocation>
    <subcellularLocation>
        <location evidence="16">Endomembrane system</location>
        <topology evidence="16">Single-pass type I membrane protein</topology>
    </subcellularLocation>
    <subcellularLocation>
        <location evidence="13">Late endosome membrane</location>
        <topology evidence="13">Single-pass membrane protein</topology>
    </subcellularLocation>
    <subcellularLocation>
        <location evidence="2">Lysosome membrane</location>
    </subcellularLocation>
</comment>
<feature type="compositionally biased region" description="Basic residues" evidence="17">
    <location>
        <begin position="88"/>
        <end position="98"/>
    </location>
</feature>
<evidence type="ECO:0000256" key="14">
    <source>
        <dbReference type="ARBA" id="ARBA00035708"/>
    </source>
</evidence>
<proteinExistence type="inferred from homology"/>
<evidence type="ECO:0000256" key="17">
    <source>
        <dbReference type="SAM" id="MobiDB-lite"/>
    </source>
</evidence>
<evidence type="ECO:0000256" key="8">
    <source>
        <dbReference type="ARBA" id="ARBA00023015"/>
    </source>
</evidence>
<organism evidence="19 20">
    <name type="scientific">Petrolisthes manimaculis</name>
    <dbReference type="NCBI Taxonomy" id="1843537"/>
    <lineage>
        <taxon>Eukaryota</taxon>
        <taxon>Metazoa</taxon>
        <taxon>Ecdysozoa</taxon>
        <taxon>Arthropoda</taxon>
        <taxon>Crustacea</taxon>
        <taxon>Multicrustacea</taxon>
        <taxon>Malacostraca</taxon>
        <taxon>Eumalacostraca</taxon>
        <taxon>Eucarida</taxon>
        <taxon>Decapoda</taxon>
        <taxon>Pleocyemata</taxon>
        <taxon>Anomura</taxon>
        <taxon>Galatheoidea</taxon>
        <taxon>Porcellanidae</taxon>
        <taxon>Petrolisthes</taxon>
    </lineage>
</organism>
<keyword evidence="10" id="KW-0804">Transcription</keyword>
<evidence type="ECO:0000256" key="2">
    <source>
        <dbReference type="ARBA" id="ARBA00004656"/>
    </source>
</evidence>
<accession>A0AAE1NWA9</accession>
<evidence type="ECO:0000256" key="15">
    <source>
        <dbReference type="ARBA" id="ARBA00035715"/>
    </source>
</evidence>
<keyword evidence="20" id="KW-1185">Reference proteome</keyword>
<evidence type="ECO:0000256" key="11">
    <source>
        <dbReference type="ARBA" id="ARBA00023228"/>
    </source>
</evidence>
<evidence type="ECO:0000313" key="19">
    <source>
        <dbReference type="EMBL" id="KAK4297525.1"/>
    </source>
</evidence>
<dbReference type="InterPro" id="IPR026229">
    <property type="entry name" value="VOPP1"/>
</dbReference>
<name>A0AAE1NWA9_9EUCA</name>
<keyword evidence="7 18" id="KW-1133">Transmembrane helix</keyword>
<evidence type="ECO:0000256" key="13">
    <source>
        <dbReference type="ARBA" id="ARBA00035628"/>
    </source>
</evidence>
<feature type="transmembrane region" description="Helical" evidence="18">
    <location>
        <begin position="50"/>
        <end position="70"/>
    </location>
</feature>
<evidence type="ECO:0000256" key="1">
    <source>
        <dbReference type="ARBA" id="ARBA00004156"/>
    </source>
</evidence>
<evidence type="ECO:0000256" key="6">
    <source>
        <dbReference type="ARBA" id="ARBA00022753"/>
    </source>
</evidence>
<evidence type="ECO:0000256" key="10">
    <source>
        <dbReference type="ARBA" id="ARBA00023163"/>
    </source>
</evidence>
<feature type="compositionally biased region" description="Polar residues" evidence="17">
    <location>
        <begin position="273"/>
        <end position="293"/>
    </location>
</feature>
<feature type="region of interest" description="Disordered" evidence="17">
    <location>
        <begin position="81"/>
        <end position="111"/>
    </location>
</feature>
<dbReference type="GO" id="GO:0005765">
    <property type="term" value="C:lysosomal membrane"/>
    <property type="evidence" value="ECO:0007669"/>
    <property type="project" value="UniProtKB-SubCell"/>
</dbReference>
<feature type="compositionally biased region" description="Low complexity" evidence="17">
    <location>
        <begin position="149"/>
        <end position="184"/>
    </location>
</feature>
<dbReference type="GO" id="GO:0031902">
    <property type="term" value="C:late endosome membrane"/>
    <property type="evidence" value="ECO:0007669"/>
    <property type="project" value="UniProtKB-SubCell"/>
</dbReference>
<protein>
    <recommendedName>
        <fullName evidence="14">WW domain binding protein VOPP1</fullName>
    </recommendedName>
    <alternativeName>
        <fullName evidence="15">Vesicular, overexpressed in cancer, prosurvival protein 1</fullName>
    </alternativeName>
</protein>
<keyword evidence="9 18" id="KW-0472">Membrane</keyword>
<evidence type="ECO:0000256" key="7">
    <source>
        <dbReference type="ARBA" id="ARBA00022989"/>
    </source>
</evidence>